<name>A0A8J6T9C9_9DELT</name>
<dbReference type="EMBL" id="JACNJD010000284">
    <property type="protein sequence ID" value="MBC8178508.1"/>
    <property type="molecule type" value="Genomic_DNA"/>
</dbReference>
<dbReference type="SUPFAM" id="SSF56784">
    <property type="entry name" value="HAD-like"/>
    <property type="match status" value="1"/>
</dbReference>
<sequence>MAIKGVLFDFDGTLTLPGALDFPAIKKAMGCPLDQLILEFVESQPPDQQPKLMEILEEREDSAARASLPNRGAEKCLCTLRKKQIPVGILTRNRLKSVRQSLEQFKEVTIDDFDAIVTREMSLPKPHPDGVIKASEQMGVSPEELLVVGDFRFDVIAGKRAGASTVLLTNGGESVMAPEDPQPDYTISRLEDLPALLLQLRRERQ</sequence>
<dbReference type="InterPro" id="IPR006439">
    <property type="entry name" value="HAD-SF_hydro_IA"/>
</dbReference>
<evidence type="ECO:0000313" key="2">
    <source>
        <dbReference type="Proteomes" id="UP000650524"/>
    </source>
</evidence>
<dbReference type="AlphaFoldDB" id="A0A8J6T9C9"/>
<dbReference type="PANTHER" id="PTHR43885:SF1">
    <property type="entry name" value="SUPERFAMILY HYDROLASE, PUTATIVE (AFU_ORTHOLOGUE AFUA_4G13290)-RELATED"/>
    <property type="match status" value="1"/>
</dbReference>
<keyword evidence="1" id="KW-0378">Hydrolase</keyword>
<dbReference type="Pfam" id="PF13419">
    <property type="entry name" value="HAD_2"/>
    <property type="match status" value="1"/>
</dbReference>
<dbReference type="SFLD" id="SFLDS00003">
    <property type="entry name" value="Haloacid_Dehalogenase"/>
    <property type="match status" value="1"/>
</dbReference>
<reference evidence="1 2" key="1">
    <citation type="submission" date="2020-08" db="EMBL/GenBank/DDBJ databases">
        <title>Bridging the membrane lipid divide: bacteria of the FCB group superphylum have the potential to synthesize archaeal ether lipids.</title>
        <authorList>
            <person name="Villanueva L."/>
            <person name="Von Meijenfeldt F.A.B."/>
            <person name="Westbye A.B."/>
            <person name="Yadav S."/>
            <person name="Hopmans E.C."/>
            <person name="Dutilh B.E."/>
            <person name="Sinninghe Damste J.S."/>
        </authorList>
    </citation>
    <scope>NUCLEOTIDE SEQUENCE [LARGE SCALE GENOMIC DNA]</scope>
    <source>
        <strain evidence="1">NIOZ-UU27</strain>
    </source>
</reference>
<organism evidence="1 2">
    <name type="scientific">Candidatus Desulfacyla euxinica</name>
    <dbReference type="NCBI Taxonomy" id="2841693"/>
    <lineage>
        <taxon>Bacteria</taxon>
        <taxon>Deltaproteobacteria</taxon>
        <taxon>Candidatus Desulfacyla</taxon>
    </lineage>
</organism>
<dbReference type="NCBIfam" id="TIGR01509">
    <property type="entry name" value="HAD-SF-IA-v3"/>
    <property type="match status" value="1"/>
</dbReference>
<gene>
    <name evidence="1" type="ORF">H8E19_13970</name>
</gene>
<dbReference type="Gene3D" id="3.40.50.1000">
    <property type="entry name" value="HAD superfamily/HAD-like"/>
    <property type="match status" value="1"/>
</dbReference>
<dbReference type="PANTHER" id="PTHR43885">
    <property type="entry name" value="HALOACID DEHALOGENASE-LIKE HYDROLASE"/>
    <property type="match status" value="1"/>
</dbReference>
<accession>A0A8J6T9C9</accession>
<dbReference type="GO" id="GO:0016787">
    <property type="term" value="F:hydrolase activity"/>
    <property type="evidence" value="ECO:0007669"/>
    <property type="project" value="UniProtKB-KW"/>
</dbReference>
<dbReference type="SFLD" id="SFLDG01129">
    <property type="entry name" value="C1.5:_HAD__Beta-PGM__Phosphata"/>
    <property type="match status" value="1"/>
</dbReference>
<dbReference type="InterPro" id="IPR036412">
    <property type="entry name" value="HAD-like_sf"/>
</dbReference>
<dbReference type="Proteomes" id="UP000650524">
    <property type="component" value="Unassembled WGS sequence"/>
</dbReference>
<comment type="caution">
    <text evidence="1">The sequence shown here is derived from an EMBL/GenBank/DDBJ whole genome shotgun (WGS) entry which is preliminary data.</text>
</comment>
<evidence type="ECO:0000313" key="1">
    <source>
        <dbReference type="EMBL" id="MBC8178508.1"/>
    </source>
</evidence>
<proteinExistence type="predicted"/>
<dbReference type="InterPro" id="IPR041492">
    <property type="entry name" value="HAD_2"/>
</dbReference>
<protein>
    <submittedName>
        <fullName evidence="1">HAD family hydrolase</fullName>
    </submittedName>
</protein>
<dbReference type="Gene3D" id="1.10.260.80">
    <property type="match status" value="1"/>
</dbReference>
<dbReference type="InterPro" id="IPR023214">
    <property type="entry name" value="HAD_sf"/>
</dbReference>